<accession>A0ABR4NAG6</accession>
<reference evidence="11 12" key="1">
    <citation type="submission" date="2023-09" db="EMBL/GenBank/DDBJ databases">
        <title>Pangenome analysis of Batrachochytrium dendrobatidis and related Chytrids.</title>
        <authorList>
            <person name="Yacoub M.N."/>
            <person name="Stajich J.E."/>
            <person name="James T.Y."/>
        </authorList>
    </citation>
    <scope>NUCLEOTIDE SEQUENCE [LARGE SCALE GENOMIC DNA]</scope>
    <source>
        <strain evidence="11 12">JEL0888</strain>
    </source>
</reference>
<evidence type="ECO:0000256" key="4">
    <source>
        <dbReference type="ARBA" id="ARBA00022692"/>
    </source>
</evidence>
<feature type="transmembrane region" description="Helical" evidence="8">
    <location>
        <begin position="190"/>
        <end position="210"/>
    </location>
</feature>
<evidence type="ECO:0000313" key="10">
    <source>
        <dbReference type="EMBL" id="KAL2916527.1"/>
    </source>
</evidence>
<keyword evidence="3 8" id="KW-0813">Transport</keyword>
<feature type="transmembrane region" description="Helical" evidence="8">
    <location>
        <begin position="346"/>
        <end position="369"/>
    </location>
</feature>
<feature type="transmembrane region" description="Helical" evidence="8">
    <location>
        <begin position="312"/>
        <end position="334"/>
    </location>
</feature>
<organism evidence="11 12">
    <name type="scientific">Polyrhizophydium stewartii</name>
    <dbReference type="NCBI Taxonomy" id="2732419"/>
    <lineage>
        <taxon>Eukaryota</taxon>
        <taxon>Fungi</taxon>
        <taxon>Fungi incertae sedis</taxon>
        <taxon>Chytridiomycota</taxon>
        <taxon>Chytridiomycota incertae sedis</taxon>
        <taxon>Chytridiomycetes</taxon>
        <taxon>Rhizophydiales</taxon>
        <taxon>Rhizophydiales incertae sedis</taxon>
        <taxon>Polyrhizophydium</taxon>
    </lineage>
</organism>
<keyword evidence="6 8" id="KW-0472">Membrane</keyword>
<evidence type="ECO:0000256" key="6">
    <source>
        <dbReference type="ARBA" id="ARBA00023136"/>
    </source>
</evidence>
<evidence type="ECO:0000256" key="8">
    <source>
        <dbReference type="RuleBase" id="RU362002"/>
    </source>
</evidence>
<evidence type="ECO:0000313" key="11">
    <source>
        <dbReference type="EMBL" id="KAL2916528.1"/>
    </source>
</evidence>
<dbReference type="SUPFAM" id="SSF111352">
    <property type="entry name" value="Ammonium transporter"/>
    <property type="match status" value="1"/>
</dbReference>
<dbReference type="InterPro" id="IPR001905">
    <property type="entry name" value="Ammonium_transpt"/>
</dbReference>
<sequence>MSSTPATPPPPFTDPGSPSIGFMIAATALVFIMTPGVGLLYSGLSRSKNAGSIFMACMLAMAVVTVQWVLFGFSLAFSETGSAVIGNFAWGGFTNVGIPAIPVVAVAIPGVLFALYQMQFATIAAALILGSVTERIRLIPATVFVFLWTTIVYDPVAYWTWADRGWIRNMACLSTTALDQTPCGIGSFDYAGGGPVHIASGFAGLAYCLIIGKRRGAAVGEHSGEFRSHNIPNVILGTALLWFGWFGFNGGSALAATPRAVMAGTVTTVAAAAAALSWAFVDTIRTGKVSAVGFCSGAIAGLVAITPASGFVAPWAAIVIGLVAGVACNYATYIKNVFGFDDTLDAWGVHAVGGFLGNVLTGIFAQKWIGLLDGTAINGGWVDGNWVQVGYQVGGSVAIAAWSFFVSFVLLYAIDKIPGLKLRQSAEDEDEGADLSEMGEPAYAFGALYSVSTMDSTSTVVGGSLMEKTDSVARTIVHVGNTA</sequence>
<protein>
    <recommendedName>
        <fullName evidence="8">Ammonium transporter</fullName>
    </recommendedName>
</protein>
<feature type="transmembrane region" description="Helical" evidence="8">
    <location>
        <begin position="389"/>
        <end position="414"/>
    </location>
</feature>
<feature type="transmembrane region" description="Helical" evidence="8">
    <location>
        <begin position="20"/>
        <end position="41"/>
    </location>
</feature>
<feature type="transmembrane region" description="Helical" evidence="8">
    <location>
        <begin position="96"/>
        <end position="129"/>
    </location>
</feature>
<evidence type="ECO:0000259" key="9">
    <source>
        <dbReference type="Pfam" id="PF00909"/>
    </source>
</evidence>
<dbReference type="Proteomes" id="UP001527925">
    <property type="component" value="Unassembled WGS sequence"/>
</dbReference>
<feature type="transmembrane region" description="Helical" evidence="8">
    <location>
        <begin position="231"/>
        <end position="248"/>
    </location>
</feature>
<feature type="transmembrane region" description="Helical" evidence="8">
    <location>
        <begin position="260"/>
        <end position="281"/>
    </location>
</feature>
<feature type="transmembrane region" description="Helical" evidence="8">
    <location>
        <begin position="141"/>
        <end position="161"/>
    </location>
</feature>
<keyword evidence="7 8" id="KW-0924">Ammonia transport</keyword>
<evidence type="ECO:0000256" key="5">
    <source>
        <dbReference type="ARBA" id="ARBA00022989"/>
    </source>
</evidence>
<keyword evidence="12" id="KW-1185">Reference proteome</keyword>
<dbReference type="NCBIfam" id="TIGR00836">
    <property type="entry name" value="amt"/>
    <property type="match status" value="1"/>
</dbReference>
<dbReference type="Pfam" id="PF00909">
    <property type="entry name" value="Ammonium_transp"/>
    <property type="match status" value="1"/>
</dbReference>
<dbReference type="PANTHER" id="PTHR43029">
    <property type="entry name" value="AMMONIUM TRANSPORTER MEP2"/>
    <property type="match status" value="1"/>
</dbReference>
<dbReference type="EMBL" id="JADGIZ020000016">
    <property type="protein sequence ID" value="KAL2916527.1"/>
    <property type="molecule type" value="Genomic_DNA"/>
</dbReference>
<comment type="similarity">
    <text evidence="2 8">Belongs to the ammonia transporter channel (TC 1.A.11.2) family.</text>
</comment>
<feature type="transmembrane region" description="Helical" evidence="8">
    <location>
        <begin position="288"/>
        <end position="306"/>
    </location>
</feature>
<evidence type="ECO:0000256" key="7">
    <source>
        <dbReference type="ARBA" id="ARBA00023177"/>
    </source>
</evidence>
<comment type="caution">
    <text evidence="11">The sequence shown here is derived from an EMBL/GenBank/DDBJ whole genome shotgun (WGS) entry which is preliminary data.</text>
</comment>
<evidence type="ECO:0000256" key="3">
    <source>
        <dbReference type="ARBA" id="ARBA00022448"/>
    </source>
</evidence>
<dbReference type="PROSITE" id="PS01219">
    <property type="entry name" value="AMMONIUM_TRANSP"/>
    <property type="match status" value="1"/>
</dbReference>
<dbReference type="EMBL" id="JADGIZ020000016">
    <property type="protein sequence ID" value="KAL2916528.1"/>
    <property type="molecule type" value="Genomic_DNA"/>
</dbReference>
<dbReference type="InterPro" id="IPR029020">
    <property type="entry name" value="Ammonium/urea_transptr"/>
</dbReference>
<feature type="transmembrane region" description="Helical" evidence="8">
    <location>
        <begin position="53"/>
        <end position="76"/>
    </location>
</feature>
<proteinExistence type="inferred from homology"/>
<dbReference type="InterPro" id="IPR018047">
    <property type="entry name" value="Ammonium_transpt_CS"/>
</dbReference>
<evidence type="ECO:0000256" key="1">
    <source>
        <dbReference type="ARBA" id="ARBA00004141"/>
    </source>
</evidence>
<dbReference type="PANTHER" id="PTHR43029:SF10">
    <property type="entry name" value="AMMONIUM TRANSPORTER MEP2"/>
    <property type="match status" value="1"/>
</dbReference>
<keyword evidence="4 8" id="KW-0812">Transmembrane</keyword>
<dbReference type="InterPro" id="IPR024041">
    <property type="entry name" value="NH4_transpt_AmtB-like_dom"/>
</dbReference>
<gene>
    <name evidence="11" type="primary">MEP2_2</name>
    <name evidence="10" type="synonym">MEP2_1</name>
    <name evidence="10" type="ORF">HK105_203960</name>
    <name evidence="11" type="ORF">HK105_203961</name>
</gene>
<comment type="subcellular location">
    <subcellularLocation>
        <location evidence="8">Cell membrane</location>
        <topology evidence="8">Multi-pass membrane protein</topology>
    </subcellularLocation>
    <subcellularLocation>
        <location evidence="1">Membrane</location>
        <topology evidence="1">Multi-pass membrane protein</topology>
    </subcellularLocation>
</comment>
<feature type="domain" description="Ammonium transporter AmtB-like" evidence="9">
    <location>
        <begin position="22"/>
        <end position="443"/>
    </location>
</feature>
<evidence type="ECO:0000313" key="12">
    <source>
        <dbReference type="Proteomes" id="UP001527925"/>
    </source>
</evidence>
<dbReference type="Gene3D" id="1.10.3430.10">
    <property type="entry name" value="Ammonium transporter AmtB like domains"/>
    <property type="match status" value="1"/>
</dbReference>
<name>A0ABR4NAG6_9FUNG</name>
<evidence type="ECO:0000256" key="2">
    <source>
        <dbReference type="ARBA" id="ARBA00005887"/>
    </source>
</evidence>
<keyword evidence="5 8" id="KW-1133">Transmembrane helix</keyword>